<keyword evidence="1" id="KW-0560">Oxidoreductase</keyword>
<dbReference type="SUPFAM" id="SSF51905">
    <property type="entry name" value="FAD/NAD(P)-binding domain"/>
    <property type="match status" value="1"/>
</dbReference>
<dbReference type="InterPro" id="IPR036188">
    <property type="entry name" value="FAD/NAD-bd_sf"/>
</dbReference>
<evidence type="ECO:0000313" key="4">
    <source>
        <dbReference type="Proteomes" id="UP001494588"/>
    </source>
</evidence>
<evidence type="ECO:0000256" key="1">
    <source>
        <dbReference type="ARBA" id="ARBA00023002"/>
    </source>
</evidence>
<feature type="domain" description="FAD dependent oxidoreductase" evidence="2">
    <location>
        <begin position="4"/>
        <end position="409"/>
    </location>
</feature>
<evidence type="ECO:0000313" key="3">
    <source>
        <dbReference type="EMBL" id="MEM5286178.1"/>
    </source>
</evidence>
<evidence type="ECO:0000259" key="2">
    <source>
        <dbReference type="Pfam" id="PF01266"/>
    </source>
</evidence>
<dbReference type="Gene3D" id="3.30.9.10">
    <property type="entry name" value="D-Amino Acid Oxidase, subunit A, domain 2"/>
    <property type="match status" value="1"/>
</dbReference>
<dbReference type="SUPFAM" id="SSF54373">
    <property type="entry name" value="FAD-linked reductases, C-terminal domain"/>
    <property type="match status" value="1"/>
</dbReference>
<organism evidence="3 4">
    <name type="scientific">Paraburkholderia sabiae</name>
    <dbReference type="NCBI Taxonomy" id="273251"/>
    <lineage>
        <taxon>Bacteria</taxon>
        <taxon>Pseudomonadati</taxon>
        <taxon>Pseudomonadota</taxon>
        <taxon>Betaproteobacteria</taxon>
        <taxon>Burkholderiales</taxon>
        <taxon>Burkholderiaceae</taxon>
        <taxon>Paraburkholderia</taxon>
    </lineage>
</organism>
<dbReference type="PANTHER" id="PTHR13847">
    <property type="entry name" value="SARCOSINE DEHYDROGENASE-RELATED"/>
    <property type="match status" value="1"/>
</dbReference>
<comment type="caution">
    <text evidence="3">The sequence shown here is derived from an EMBL/GenBank/DDBJ whole genome shotgun (WGS) entry which is preliminary data.</text>
</comment>
<gene>
    <name evidence="3" type="ORF">V4C55_10675</name>
</gene>
<accession>A0ABU9Q9X9</accession>
<name>A0ABU9Q9X9_9BURK</name>
<dbReference type="InterPro" id="IPR006076">
    <property type="entry name" value="FAD-dep_OxRdtase"/>
</dbReference>
<dbReference type="PANTHER" id="PTHR13847:SF289">
    <property type="entry name" value="GLYCINE OXIDASE"/>
    <property type="match status" value="1"/>
</dbReference>
<dbReference type="Proteomes" id="UP001494588">
    <property type="component" value="Unassembled WGS sequence"/>
</dbReference>
<keyword evidence="4" id="KW-1185">Reference proteome</keyword>
<dbReference type="RefSeq" id="WP_201647089.1">
    <property type="nucleotide sequence ID" value="NZ_CAJHCS010000001.1"/>
</dbReference>
<dbReference type="EMBL" id="JAZHGC010000007">
    <property type="protein sequence ID" value="MEM5286178.1"/>
    <property type="molecule type" value="Genomic_DNA"/>
</dbReference>
<protein>
    <submittedName>
        <fullName evidence="3">FAD-dependent oxidoreductase</fullName>
    </submittedName>
</protein>
<dbReference type="Gene3D" id="3.50.50.60">
    <property type="entry name" value="FAD/NAD(P)-binding domain"/>
    <property type="match status" value="2"/>
</dbReference>
<proteinExistence type="predicted"/>
<dbReference type="Pfam" id="PF01266">
    <property type="entry name" value="DAO"/>
    <property type="match status" value="1"/>
</dbReference>
<reference evidence="3 4" key="1">
    <citation type="submission" date="2024-01" db="EMBL/GenBank/DDBJ databases">
        <title>The diversity of rhizobia nodulating Mimosa spp. in eleven states of Brazil covering several biomes is determined by host plant, location, and edaphic factors.</title>
        <authorList>
            <person name="Rouws L."/>
            <person name="Barauna A."/>
            <person name="Beukes C."/>
            <person name="De Faria S.M."/>
            <person name="Gross E."/>
            <person name="Dos Reis Junior F.B."/>
            <person name="Simon M."/>
            <person name="Maluk M."/>
            <person name="Odee D.W."/>
            <person name="Kenicer G."/>
            <person name="Young J.P.W."/>
            <person name="Reis V.M."/>
            <person name="Zilli J."/>
            <person name="James E.K."/>
        </authorList>
    </citation>
    <scope>NUCLEOTIDE SEQUENCE [LARGE SCALE GENOMIC DNA]</scope>
    <source>
        <strain evidence="3 4">JPY77</strain>
    </source>
</reference>
<sequence length="427" mass="46354">MAEIGIVGAGFIGLASAGWLMRDGHRVTLFDPSGVAQGASFGNAGTFAPYGCIPVNNPSVFRDLPRFLLSSESPFRLRWSYLPHVMPWLARFMVNSTRSRYEASAGALAALLAQAQAGYAPLLEEPALAKYVRPRECLYLYSSAASFDASRASLNLREQLGVSFDASRASLNLREQLGVSFDVLSGADVRALEPSLAPIFERGVLFSDSWHFSDPQGFLTSLYELLATRGLELERKAVSALAPAAQGVTLTTDDGVQRRFDHVVVATGARSAKFAAQCGDRVPLDTERGYHVRYRGATQLISRPVGWAERGFYMTPMDDGVRVAGTVELGGFSDERNRSLLDLLTFSSKRALPALQQPDSSWLGFRPTMPDGVPVLGRASASERVIYAFGHQHLGLTLAGVSGRIVSDLVARRSPPLDLSRYAATRF</sequence>